<organism evidence="3 4">
    <name type="scientific">Dulcicalothrix desertica PCC 7102</name>
    <dbReference type="NCBI Taxonomy" id="232991"/>
    <lineage>
        <taxon>Bacteria</taxon>
        <taxon>Bacillati</taxon>
        <taxon>Cyanobacteriota</taxon>
        <taxon>Cyanophyceae</taxon>
        <taxon>Nostocales</taxon>
        <taxon>Calotrichaceae</taxon>
        <taxon>Dulcicalothrix</taxon>
    </lineage>
</organism>
<evidence type="ECO:0000313" key="3">
    <source>
        <dbReference type="EMBL" id="RUS97549.1"/>
    </source>
</evidence>
<dbReference type="AlphaFoldDB" id="A0A3S1AB85"/>
<dbReference type="SUPFAM" id="SSF55681">
    <property type="entry name" value="Class II aaRS and biotin synthetases"/>
    <property type="match status" value="1"/>
</dbReference>
<sequence>MVDKRSIEAALDARLSHFLSFSLHIYDSVTSTNQVLWQLMQEGMPAGTVVIATQQTAGRGQWGRQWVSSQGGLYLSVAIAPNIEARDSYLLTFATAWGITQQLRNWNIPVEIKWPNDLLLNKLKLGGILTETKISHGKITQAVIGVGINYSNPVPTTGINMESWLVGATKALPQTIYSIEILAEKVLLGIESGIECLSQHGVDVLLPKYTSLLTNIGERVYLKNVSGTVIGVTSTGCLHVRTLNFDSKSVDTPDLFLPPGTISLGYRNSQKL</sequence>
<dbReference type="PANTHER" id="PTHR12835">
    <property type="entry name" value="BIOTIN PROTEIN LIGASE"/>
    <property type="match status" value="1"/>
</dbReference>
<evidence type="ECO:0000256" key="1">
    <source>
        <dbReference type="ARBA" id="ARBA00022598"/>
    </source>
</evidence>
<dbReference type="InterPro" id="IPR004143">
    <property type="entry name" value="BPL_LPL_catalytic"/>
</dbReference>
<dbReference type="RefSeq" id="WP_127086323.1">
    <property type="nucleotide sequence ID" value="NZ_RSCL01000031.1"/>
</dbReference>
<feature type="domain" description="BPL/LPL catalytic" evidence="2">
    <location>
        <begin position="8"/>
        <end position="198"/>
    </location>
</feature>
<reference evidence="3" key="2">
    <citation type="journal article" date="2019" name="Genome Biol. Evol.">
        <title>Day and night: Metabolic profiles and evolutionary relationships of six axenic non-marine cyanobacteria.</title>
        <authorList>
            <person name="Will S.E."/>
            <person name="Henke P."/>
            <person name="Boedeker C."/>
            <person name="Huang S."/>
            <person name="Brinkmann H."/>
            <person name="Rohde M."/>
            <person name="Jarek M."/>
            <person name="Friedl T."/>
            <person name="Seufert S."/>
            <person name="Schumacher M."/>
            <person name="Overmann J."/>
            <person name="Neumann-Schaal M."/>
            <person name="Petersen J."/>
        </authorList>
    </citation>
    <scope>NUCLEOTIDE SEQUENCE [LARGE SCALE GENOMIC DNA]</scope>
    <source>
        <strain evidence="3">PCC 7102</strain>
    </source>
</reference>
<evidence type="ECO:0000259" key="2">
    <source>
        <dbReference type="PROSITE" id="PS51733"/>
    </source>
</evidence>
<keyword evidence="1 3" id="KW-0436">Ligase</keyword>
<evidence type="ECO:0000313" key="4">
    <source>
        <dbReference type="Proteomes" id="UP000271624"/>
    </source>
</evidence>
<dbReference type="GO" id="GO:0005737">
    <property type="term" value="C:cytoplasm"/>
    <property type="evidence" value="ECO:0007669"/>
    <property type="project" value="TreeGrafter"/>
</dbReference>
<dbReference type="Pfam" id="PF03099">
    <property type="entry name" value="BPL_LplA_LipB"/>
    <property type="match status" value="1"/>
</dbReference>
<keyword evidence="4" id="KW-1185">Reference proteome</keyword>
<dbReference type="Gene3D" id="3.30.930.10">
    <property type="entry name" value="Bira Bifunctional Protein, Domain 2"/>
    <property type="match status" value="1"/>
</dbReference>
<name>A0A3S1AB85_9CYAN</name>
<dbReference type="NCBIfam" id="TIGR00121">
    <property type="entry name" value="birA_ligase"/>
    <property type="match status" value="1"/>
</dbReference>
<reference evidence="3" key="1">
    <citation type="submission" date="2018-12" db="EMBL/GenBank/DDBJ databases">
        <authorList>
            <person name="Will S."/>
            <person name="Neumann-Schaal M."/>
            <person name="Henke P."/>
        </authorList>
    </citation>
    <scope>NUCLEOTIDE SEQUENCE</scope>
    <source>
        <strain evidence="3">PCC 7102</strain>
    </source>
</reference>
<gene>
    <name evidence="3" type="ORF">DSM106972_082860</name>
</gene>
<dbReference type="PROSITE" id="PS51733">
    <property type="entry name" value="BPL_LPL_CATALYTIC"/>
    <property type="match status" value="1"/>
</dbReference>
<proteinExistence type="predicted"/>
<dbReference type="InterPro" id="IPR045864">
    <property type="entry name" value="aa-tRNA-synth_II/BPL/LPL"/>
</dbReference>
<comment type="caution">
    <text evidence="3">The sequence shown here is derived from an EMBL/GenBank/DDBJ whole genome shotgun (WGS) entry which is preliminary data.</text>
</comment>
<dbReference type="PANTHER" id="PTHR12835:SF5">
    <property type="entry name" value="BIOTIN--PROTEIN LIGASE"/>
    <property type="match status" value="1"/>
</dbReference>
<dbReference type="OrthoDB" id="9807064at2"/>
<dbReference type="Proteomes" id="UP000271624">
    <property type="component" value="Unassembled WGS sequence"/>
</dbReference>
<accession>A0A3S1AB85</accession>
<dbReference type="InterPro" id="IPR004408">
    <property type="entry name" value="Biotin_CoA_COase_ligase"/>
</dbReference>
<dbReference type="EMBL" id="RSCL01000031">
    <property type="protein sequence ID" value="RUS97549.1"/>
    <property type="molecule type" value="Genomic_DNA"/>
</dbReference>
<dbReference type="GO" id="GO:0004077">
    <property type="term" value="F:biotin--[biotin carboxyl-carrier protein] ligase activity"/>
    <property type="evidence" value="ECO:0007669"/>
    <property type="project" value="InterPro"/>
</dbReference>
<protein>
    <submittedName>
        <fullName evidence="3">Biotin--[acetyl-CoA-carboxylase] ligase</fullName>
    </submittedName>
</protein>
<dbReference type="CDD" id="cd16442">
    <property type="entry name" value="BPL"/>
    <property type="match status" value="1"/>
</dbReference>